<proteinExistence type="predicted"/>
<name>A0A917I9I0_9HYPH</name>
<dbReference type="AlphaFoldDB" id="A0A917I9I0"/>
<reference evidence="2" key="1">
    <citation type="journal article" date="2014" name="Int. J. Syst. Evol. Microbiol.">
        <title>Complete genome sequence of Corynebacterium casei LMG S-19264T (=DSM 44701T), isolated from a smear-ripened cheese.</title>
        <authorList>
            <consortium name="US DOE Joint Genome Institute (JGI-PGF)"/>
            <person name="Walter F."/>
            <person name="Albersmeier A."/>
            <person name="Kalinowski J."/>
            <person name="Ruckert C."/>
        </authorList>
    </citation>
    <scope>NUCLEOTIDE SEQUENCE</scope>
    <source>
        <strain evidence="2">CGMCC 1.12214</strain>
    </source>
</reference>
<organism evidence="2 3">
    <name type="scientific">Alsobacter metallidurans</name>
    <dbReference type="NCBI Taxonomy" id="340221"/>
    <lineage>
        <taxon>Bacteria</taxon>
        <taxon>Pseudomonadati</taxon>
        <taxon>Pseudomonadota</taxon>
        <taxon>Alphaproteobacteria</taxon>
        <taxon>Hyphomicrobiales</taxon>
        <taxon>Alsobacteraceae</taxon>
        <taxon>Alsobacter</taxon>
    </lineage>
</organism>
<evidence type="ECO:0000256" key="1">
    <source>
        <dbReference type="SAM" id="MobiDB-lite"/>
    </source>
</evidence>
<accession>A0A917I9I0</accession>
<evidence type="ECO:0000313" key="2">
    <source>
        <dbReference type="EMBL" id="GGH26236.1"/>
    </source>
</evidence>
<dbReference type="InterPro" id="IPR045709">
    <property type="entry name" value="DUF6065"/>
</dbReference>
<dbReference type="Proteomes" id="UP000603912">
    <property type="component" value="Unassembled WGS sequence"/>
</dbReference>
<sequence>MSAIEVEAESAPILECFFEHEERPALVPGRSERAWMDKTHQRFAYRCTPLAIANASGWELHAPVGFSAHWTGGDLKEDLLITPDDPDNTRASRLAVSAFGHGVLTFHPGYLFRTSPGWALWTRGAPNTVKDGIAPLDGLVETAWLPFTFTMNWKFTRPGSIRFDAGEPFAFLMMTPHRMLDRIQPVLAHLDSEPGLKAASKSWAESRIDFNQRLAAREPQAVKEGWQRNYVQGKDPTGFATPDYHLTKRKLSAPAPLQGCPVPATPSSKQPVKSPTGKPRRGR</sequence>
<feature type="region of interest" description="Disordered" evidence="1">
    <location>
        <begin position="248"/>
        <end position="283"/>
    </location>
</feature>
<keyword evidence="3" id="KW-1185">Reference proteome</keyword>
<gene>
    <name evidence="2" type="ORF">GCM10007036_33880</name>
</gene>
<reference evidence="2" key="2">
    <citation type="submission" date="2020-09" db="EMBL/GenBank/DDBJ databases">
        <authorList>
            <person name="Sun Q."/>
            <person name="Zhou Y."/>
        </authorList>
    </citation>
    <scope>NUCLEOTIDE SEQUENCE</scope>
    <source>
        <strain evidence="2">CGMCC 1.12214</strain>
    </source>
</reference>
<comment type="caution">
    <text evidence="2">The sequence shown here is derived from an EMBL/GenBank/DDBJ whole genome shotgun (WGS) entry which is preliminary data.</text>
</comment>
<dbReference type="RefSeq" id="WP_188518886.1">
    <property type="nucleotide sequence ID" value="NZ_BMES01000002.1"/>
</dbReference>
<protein>
    <submittedName>
        <fullName evidence="2">Uncharacterized protein</fullName>
    </submittedName>
</protein>
<evidence type="ECO:0000313" key="3">
    <source>
        <dbReference type="Proteomes" id="UP000603912"/>
    </source>
</evidence>
<dbReference type="Pfam" id="PF19541">
    <property type="entry name" value="DUF6065"/>
    <property type="match status" value="1"/>
</dbReference>
<dbReference type="EMBL" id="BMES01000002">
    <property type="protein sequence ID" value="GGH26236.1"/>
    <property type="molecule type" value="Genomic_DNA"/>
</dbReference>